<dbReference type="Proteomes" id="UP000230973">
    <property type="component" value="Unassembled WGS sequence"/>
</dbReference>
<dbReference type="EMBL" id="PFLC01000062">
    <property type="protein sequence ID" value="PIY61757.1"/>
    <property type="molecule type" value="Genomic_DNA"/>
</dbReference>
<dbReference type="PROSITE" id="PS51462">
    <property type="entry name" value="NUDIX"/>
    <property type="match status" value="1"/>
</dbReference>
<dbReference type="PRINTS" id="PR00502">
    <property type="entry name" value="NUDIXFAMILY"/>
</dbReference>
<dbReference type="Gene3D" id="3.90.79.10">
    <property type="entry name" value="Nucleoside Triphosphate Pyrophosphohydrolase"/>
    <property type="match status" value="1"/>
</dbReference>
<proteinExistence type="predicted"/>
<evidence type="ECO:0000259" key="3">
    <source>
        <dbReference type="PROSITE" id="PS51462"/>
    </source>
</evidence>
<dbReference type="InterPro" id="IPR000086">
    <property type="entry name" value="NUDIX_hydrolase_dom"/>
</dbReference>
<feature type="domain" description="Nudix hydrolase" evidence="3">
    <location>
        <begin position="6"/>
        <end position="131"/>
    </location>
</feature>
<organism evidence="4 5">
    <name type="scientific">Candidatus Uhrbacteria bacterium CG_4_10_14_0_8_um_filter_58_22</name>
    <dbReference type="NCBI Taxonomy" id="1975029"/>
    <lineage>
        <taxon>Bacteria</taxon>
        <taxon>Candidatus Uhriibacteriota</taxon>
    </lineage>
</organism>
<reference evidence="5" key="1">
    <citation type="submission" date="2017-09" db="EMBL/GenBank/DDBJ databases">
        <title>Depth-based differentiation of microbial function through sediment-hosted aquifers and enrichment of novel symbionts in the deep terrestrial subsurface.</title>
        <authorList>
            <person name="Probst A.J."/>
            <person name="Ladd B."/>
            <person name="Jarett J.K."/>
            <person name="Geller-Mcgrath D.E."/>
            <person name="Sieber C.M.K."/>
            <person name="Emerson J.B."/>
            <person name="Anantharaman K."/>
            <person name="Thomas B.C."/>
            <person name="Malmstrom R."/>
            <person name="Stieglmeier M."/>
            <person name="Klingl A."/>
            <person name="Woyke T."/>
            <person name="Ryan C.M."/>
            <person name="Banfield J.F."/>
        </authorList>
    </citation>
    <scope>NUCLEOTIDE SEQUENCE [LARGE SCALE GENOMIC DNA]</scope>
</reference>
<dbReference type="SUPFAM" id="SSF55811">
    <property type="entry name" value="Nudix"/>
    <property type="match status" value="1"/>
</dbReference>
<dbReference type="AlphaFoldDB" id="A0A2M7QA09"/>
<evidence type="ECO:0000256" key="1">
    <source>
        <dbReference type="ARBA" id="ARBA00001946"/>
    </source>
</evidence>
<sequence length="152" mass="17059">MSGNLNVTLYASCVVLREGVVLMTREKDSEGNLKYNLPGGGVEMGETPMEAAMREVKEETELTVEIGRFLQATVNVWSKKDSILFYFEGHISGQYDLVAENGLELKWMNREEVSALDDSNFIFGVRDAVMKVFDSSATDTEIFLVRKFGEKV</sequence>
<evidence type="ECO:0000256" key="2">
    <source>
        <dbReference type="ARBA" id="ARBA00022801"/>
    </source>
</evidence>
<comment type="caution">
    <text evidence="4">The sequence shown here is derived from an EMBL/GenBank/DDBJ whole genome shotgun (WGS) entry which is preliminary data.</text>
</comment>
<evidence type="ECO:0000313" key="5">
    <source>
        <dbReference type="Proteomes" id="UP000230973"/>
    </source>
</evidence>
<name>A0A2M7QA09_9BACT</name>
<dbReference type="Pfam" id="PF00293">
    <property type="entry name" value="NUDIX"/>
    <property type="match status" value="1"/>
</dbReference>
<evidence type="ECO:0000313" key="4">
    <source>
        <dbReference type="EMBL" id="PIY61757.1"/>
    </source>
</evidence>
<dbReference type="PANTHER" id="PTHR43046">
    <property type="entry name" value="GDP-MANNOSE MANNOSYL HYDROLASE"/>
    <property type="match status" value="1"/>
</dbReference>
<dbReference type="PANTHER" id="PTHR43046:SF14">
    <property type="entry name" value="MUTT_NUDIX FAMILY PROTEIN"/>
    <property type="match status" value="1"/>
</dbReference>
<dbReference type="CDD" id="cd02883">
    <property type="entry name" value="NUDIX_Hydrolase"/>
    <property type="match status" value="1"/>
</dbReference>
<dbReference type="InterPro" id="IPR020476">
    <property type="entry name" value="Nudix_hydrolase"/>
</dbReference>
<gene>
    <name evidence="4" type="ORF">COY93_04715</name>
</gene>
<accession>A0A2M7QA09</accession>
<protein>
    <recommendedName>
        <fullName evidence="3">Nudix hydrolase domain-containing protein</fullName>
    </recommendedName>
</protein>
<dbReference type="GO" id="GO:0016787">
    <property type="term" value="F:hydrolase activity"/>
    <property type="evidence" value="ECO:0007669"/>
    <property type="project" value="UniProtKB-KW"/>
</dbReference>
<dbReference type="InterPro" id="IPR015797">
    <property type="entry name" value="NUDIX_hydrolase-like_dom_sf"/>
</dbReference>
<keyword evidence="2" id="KW-0378">Hydrolase</keyword>
<comment type="cofactor">
    <cofactor evidence="1">
        <name>Mg(2+)</name>
        <dbReference type="ChEBI" id="CHEBI:18420"/>
    </cofactor>
</comment>